<evidence type="ECO:0000313" key="1">
    <source>
        <dbReference type="EMBL" id="RMZ94069.1"/>
    </source>
</evidence>
<accession>A0A3M7P562</accession>
<dbReference type="Gene3D" id="2.40.50.90">
    <property type="match status" value="1"/>
</dbReference>
<gene>
    <name evidence="1" type="ORF">BpHYR1_053124</name>
</gene>
<dbReference type="AlphaFoldDB" id="A0A3M7P562"/>
<dbReference type="Proteomes" id="UP000276133">
    <property type="component" value="Unassembled WGS sequence"/>
</dbReference>
<dbReference type="InterPro" id="IPR035437">
    <property type="entry name" value="SNase_OB-fold_sf"/>
</dbReference>
<dbReference type="EMBL" id="REGN01013325">
    <property type="protein sequence ID" value="RMZ94069.1"/>
    <property type="molecule type" value="Genomic_DNA"/>
</dbReference>
<protein>
    <submittedName>
        <fullName evidence="1">Uncharacterized protein</fullName>
    </submittedName>
</protein>
<proteinExistence type="predicted"/>
<name>A0A3M7P562_BRAPC</name>
<sequence length="100" mass="11276">SDFMVLPFQALECYLDGVCPYEGSEEIGKQYLTDMVRSASLKAKVCESYDGMVGVRLFLYNDLYDGLDINNDLVNKNFACNYSINETETFNESQALQQSA</sequence>
<organism evidence="1 2">
    <name type="scientific">Brachionus plicatilis</name>
    <name type="common">Marine rotifer</name>
    <name type="synonym">Brachionus muelleri</name>
    <dbReference type="NCBI Taxonomy" id="10195"/>
    <lineage>
        <taxon>Eukaryota</taxon>
        <taxon>Metazoa</taxon>
        <taxon>Spiralia</taxon>
        <taxon>Gnathifera</taxon>
        <taxon>Rotifera</taxon>
        <taxon>Eurotatoria</taxon>
        <taxon>Monogononta</taxon>
        <taxon>Pseudotrocha</taxon>
        <taxon>Ploima</taxon>
        <taxon>Brachionidae</taxon>
        <taxon>Brachionus</taxon>
    </lineage>
</organism>
<comment type="caution">
    <text evidence="1">The sequence shown here is derived from an EMBL/GenBank/DDBJ whole genome shotgun (WGS) entry which is preliminary data.</text>
</comment>
<dbReference type="OrthoDB" id="9995375at2759"/>
<reference evidence="1 2" key="1">
    <citation type="journal article" date="2018" name="Sci. Rep.">
        <title>Genomic signatures of local adaptation to the degree of environmental predictability in rotifers.</title>
        <authorList>
            <person name="Franch-Gras L."/>
            <person name="Hahn C."/>
            <person name="Garcia-Roger E.M."/>
            <person name="Carmona M.J."/>
            <person name="Serra M."/>
            <person name="Gomez A."/>
        </authorList>
    </citation>
    <scope>NUCLEOTIDE SEQUENCE [LARGE SCALE GENOMIC DNA]</scope>
    <source>
        <strain evidence="1">HYR1</strain>
    </source>
</reference>
<keyword evidence="2" id="KW-1185">Reference proteome</keyword>
<feature type="non-terminal residue" evidence="1">
    <location>
        <position position="1"/>
    </location>
</feature>
<evidence type="ECO:0000313" key="2">
    <source>
        <dbReference type="Proteomes" id="UP000276133"/>
    </source>
</evidence>